<accession>A0ABD2QLN5</accession>
<keyword evidence="2" id="KW-1185">Reference proteome</keyword>
<dbReference type="EMBL" id="JBJKFK010000051">
    <property type="protein sequence ID" value="KAL3320446.1"/>
    <property type="molecule type" value="Genomic_DNA"/>
</dbReference>
<gene>
    <name evidence="1" type="ORF">Ciccas_000859</name>
</gene>
<reference evidence="1 2" key="1">
    <citation type="submission" date="2024-11" db="EMBL/GenBank/DDBJ databases">
        <title>Adaptive evolution of stress response genes in parasites aligns with host niche diversity.</title>
        <authorList>
            <person name="Hahn C."/>
            <person name="Resl P."/>
        </authorList>
    </citation>
    <scope>NUCLEOTIDE SEQUENCE [LARGE SCALE GENOMIC DNA]</scope>
    <source>
        <strain evidence="1">EGGRZ-B1_66</strain>
        <tissue evidence="1">Body</tissue>
    </source>
</reference>
<organism evidence="1 2">
    <name type="scientific">Cichlidogyrus casuarinus</name>
    <dbReference type="NCBI Taxonomy" id="1844966"/>
    <lineage>
        <taxon>Eukaryota</taxon>
        <taxon>Metazoa</taxon>
        <taxon>Spiralia</taxon>
        <taxon>Lophotrochozoa</taxon>
        <taxon>Platyhelminthes</taxon>
        <taxon>Monogenea</taxon>
        <taxon>Monopisthocotylea</taxon>
        <taxon>Dactylogyridea</taxon>
        <taxon>Ancyrocephalidae</taxon>
        <taxon>Cichlidogyrus</taxon>
    </lineage>
</organism>
<proteinExistence type="predicted"/>
<name>A0ABD2QLN5_9PLAT</name>
<dbReference type="Proteomes" id="UP001626550">
    <property type="component" value="Unassembled WGS sequence"/>
</dbReference>
<dbReference type="AlphaFoldDB" id="A0ABD2QLN5"/>
<comment type="caution">
    <text evidence="1">The sequence shown here is derived from an EMBL/GenBank/DDBJ whole genome shotgun (WGS) entry which is preliminary data.</text>
</comment>
<evidence type="ECO:0000313" key="2">
    <source>
        <dbReference type="Proteomes" id="UP001626550"/>
    </source>
</evidence>
<protein>
    <submittedName>
        <fullName evidence="1">Uncharacterized protein</fullName>
    </submittedName>
</protein>
<sequence length="76" mass="8475">MQGILCDGTIVNTSTKNNGSLLRHQKGSALLEAIEGEPLELDWIPNHAQALERTVQMVTRTAKKVFGQDVREIWCI</sequence>
<evidence type="ECO:0000313" key="1">
    <source>
        <dbReference type="EMBL" id="KAL3320446.1"/>
    </source>
</evidence>